<evidence type="ECO:0000313" key="4">
    <source>
        <dbReference type="WBParaSite" id="SMUV_0001114301-mRNA-1"/>
    </source>
</evidence>
<proteinExistence type="predicted"/>
<dbReference type="PROSITE" id="PS51257">
    <property type="entry name" value="PROKAR_LIPOPROTEIN"/>
    <property type="match status" value="1"/>
</dbReference>
<protein>
    <submittedName>
        <fullName evidence="4">Reelin domain-containing protein</fullName>
    </submittedName>
</protein>
<dbReference type="InterPro" id="IPR042307">
    <property type="entry name" value="Reeler_sf"/>
</dbReference>
<dbReference type="Pfam" id="PF02014">
    <property type="entry name" value="Reeler"/>
    <property type="match status" value="1"/>
</dbReference>
<keyword evidence="3" id="KW-1185">Reference proteome</keyword>
<evidence type="ECO:0000259" key="2">
    <source>
        <dbReference type="Pfam" id="PF02014"/>
    </source>
</evidence>
<dbReference type="STRING" id="451379.A0A0N5B1H7"/>
<accession>A0A0N5B1H7</accession>
<keyword evidence="1" id="KW-0732">Signal</keyword>
<evidence type="ECO:0000256" key="1">
    <source>
        <dbReference type="SAM" id="SignalP"/>
    </source>
</evidence>
<feature type="domain" description="Reelin" evidence="2">
    <location>
        <begin position="41"/>
        <end position="180"/>
    </location>
</feature>
<dbReference type="AlphaFoldDB" id="A0A0N5B1H7"/>
<dbReference type="Proteomes" id="UP000046393">
    <property type="component" value="Unplaced"/>
</dbReference>
<name>A0A0N5B1H7_9BILA</name>
<dbReference type="WBParaSite" id="SMUV_0001114301-mRNA-1">
    <property type="protein sequence ID" value="SMUV_0001114301-mRNA-1"/>
    <property type="gene ID" value="SMUV_0001114301"/>
</dbReference>
<reference evidence="4" key="1">
    <citation type="submission" date="2017-02" db="UniProtKB">
        <authorList>
            <consortium name="WormBaseParasite"/>
        </authorList>
    </citation>
    <scope>IDENTIFICATION</scope>
</reference>
<evidence type="ECO:0000313" key="3">
    <source>
        <dbReference type="Proteomes" id="UP000046393"/>
    </source>
</evidence>
<feature type="signal peptide" evidence="1">
    <location>
        <begin position="1"/>
        <end position="18"/>
    </location>
</feature>
<feature type="chain" id="PRO_5005893857" evidence="1">
    <location>
        <begin position="19"/>
        <end position="220"/>
    </location>
</feature>
<dbReference type="Gene3D" id="2.60.40.4060">
    <property type="entry name" value="Reeler domain"/>
    <property type="match status" value="1"/>
</dbReference>
<organism evidence="3 4">
    <name type="scientific">Syphacia muris</name>
    <dbReference type="NCBI Taxonomy" id="451379"/>
    <lineage>
        <taxon>Eukaryota</taxon>
        <taxon>Metazoa</taxon>
        <taxon>Ecdysozoa</taxon>
        <taxon>Nematoda</taxon>
        <taxon>Chromadorea</taxon>
        <taxon>Rhabditida</taxon>
        <taxon>Spirurina</taxon>
        <taxon>Oxyuridomorpha</taxon>
        <taxon>Oxyuroidea</taxon>
        <taxon>Oxyuridae</taxon>
        <taxon>Syphacia</taxon>
    </lineage>
</organism>
<dbReference type="CDD" id="cd08544">
    <property type="entry name" value="Reeler"/>
    <property type="match status" value="1"/>
</dbReference>
<sequence>MIRLLLIVLFSSFGCVISLLTENAGFSCMTKHSMRLNRAIHGRPQTTSPPFEFYFLDENGKETHYYEPGKSYTGRVYLYLFSIRLIGFIHYRGLIIQSRLASESGYLIGLLKGGRFLETSDWKTYGVRLQVCDKKTLDADSVTHADDSRKFVTQVSWTADRDVGAVQFMITIAVEDEIYWERWRPRSGFILPISLREKPINIANEVFIDEKQAFKNANTN</sequence>
<dbReference type="InterPro" id="IPR002861">
    <property type="entry name" value="Reeler_dom"/>
</dbReference>